<organism evidence="1 2">
    <name type="scientific">Leptospira yanagawae serovar Saopaulo str. Sao Paulo = ATCC 700523</name>
    <dbReference type="NCBI Taxonomy" id="1249483"/>
    <lineage>
        <taxon>Bacteria</taxon>
        <taxon>Pseudomonadati</taxon>
        <taxon>Spirochaetota</taxon>
        <taxon>Spirochaetia</taxon>
        <taxon>Leptospirales</taxon>
        <taxon>Leptospiraceae</taxon>
        <taxon>Leptospira</taxon>
    </lineage>
</organism>
<evidence type="ECO:0000313" key="2">
    <source>
        <dbReference type="Proteomes" id="UP000013996"/>
    </source>
</evidence>
<comment type="caution">
    <text evidence="1">The sequence shown here is derived from an EMBL/GenBank/DDBJ whole genome shotgun (WGS) entry which is preliminary data.</text>
</comment>
<sequence length="60" mass="6977">MIFRNSIPALAWEGIYNPPPNGNRFACFASNDKSQSQFGKFSKKKFTFLRFLLAFRLLPF</sequence>
<accession>A0A5E8HG02</accession>
<protein>
    <submittedName>
        <fullName evidence="1">Uncharacterized protein</fullName>
    </submittedName>
</protein>
<evidence type="ECO:0000313" key="1">
    <source>
        <dbReference type="EMBL" id="EOQ88916.1"/>
    </source>
</evidence>
<name>A0A5E8HG02_9LEPT</name>
<dbReference type="Proteomes" id="UP000013996">
    <property type="component" value="Unassembled WGS sequence"/>
</dbReference>
<gene>
    <name evidence="1" type="ORF">LEP1GSC202_1912</name>
</gene>
<proteinExistence type="predicted"/>
<dbReference type="AlphaFoldDB" id="A0A5E8HG02"/>
<dbReference type="STRING" id="1249483.LEP1GSC202_1912"/>
<reference evidence="1 2" key="1">
    <citation type="submission" date="2013-04" db="EMBL/GenBank/DDBJ databases">
        <authorList>
            <person name="Harkins D.M."/>
            <person name="Durkin A.S."/>
            <person name="Brinkac L.M."/>
            <person name="Haft D.H."/>
            <person name="Selengut J.D."/>
            <person name="Sanka R."/>
            <person name="DePew J."/>
            <person name="Purushe J."/>
            <person name="Hartskeerl R.A."/>
            <person name="Ahmed A."/>
            <person name="van der Linden H."/>
            <person name="Goris M.G.A."/>
            <person name="Vinetz J.M."/>
            <person name="Sutton G.G."/>
            <person name="Nierman W.C."/>
            <person name="Fouts D.E."/>
        </authorList>
    </citation>
    <scope>NUCLEOTIDE SEQUENCE [LARGE SCALE GENOMIC DNA]</scope>
    <source>
        <strain evidence="1 2">Sao Paulo</strain>
    </source>
</reference>
<dbReference type="EMBL" id="AOGX02000015">
    <property type="protein sequence ID" value="EOQ88916.1"/>
    <property type="molecule type" value="Genomic_DNA"/>
</dbReference>